<feature type="DNA-binding region" description="H-T-H motif" evidence="5">
    <location>
        <begin position="33"/>
        <end position="52"/>
    </location>
</feature>
<dbReference type="GO" id="GO:0003700">
    <property type="term" value="F:DNA-binding transcription factor activity"/>
    <property type="evidence" value="ECO:0007669"/>
    <property type="project" value="TreeGrafter"/>
</dbReference>
<feature type="domain" description="HTH tetR-type" evidence="6">
    <location>
        <begin position="10"/>
        <end position="70"/>
    </location>
</feature>
<evidence type="ECO:0000256" key="1">
    <source>
        <dbReference type="ARBA" id="ARBA00022491"/>
    </source>
</evidence>
<dbReference type="Pfam" id="PF00440">
    <property type="entry name" value="TetR_N"/>
    <property type="match status" value="1"/>
</dbReference>
<dbReference type="FunFam" id="1.10.10.60:FF:000141">
    <property type="entry name" value="TetR family transcriptional regulator"/>
    <property type="match status" value="1"/>
</dbReference>
<proteinExistence type="predicted"/>
<keyword evidence="1" id="KW-0678">Repressor</keyword>
<dbReference type="Gene3D" id="1.10.357.10">
    <property type="entry name" value="Tetracycline Repressor, domain 2"/>
    <property type="match status" value="1"/>
</dbReference>
<dbReference type="EMBL" id="JAZIBG010000020">
    <property type="protein sequence ID" value="MEF7613859.1"/>
    <property type="molecule type" value="Genomic_DNA"/>
</dbReference>
<keyword evidence="2" id="KW-0805">Transcription regulation</keyword>
<evidence type="ECO:0000256" key="5">
    <source>
        <dbReference type="PROSITE-ProRule" id="PRU00335"/>
    </source>
</evidence>
<accession>A0AAW9QDT1</accession>
<keyword evidence="4" id="KW-0804">Transcription</keyword>
<dbReference type="PRINTS" id="PR00455">
    <property type="entry name" value="HTHTETR"/>
</dbReference>
<evidence type="ECO:0000256" key="4">
    <source>
        <dbReference type="ARBA" id="ARBA00023163"/>
    </source>
</evidence>
<dbReference type="PANTHER" id="PTHR30055:SF175">
    <property type="entry name" value="HTH-TYPE TRANSCRIPTIONAL REPRESSOR KSTR2"/>
    <property type="match status" value="1"/>
</dbReference>
<dbReference type="PANTHER" id="PTHR30055">
    <property type="entry name" value="HTH-TYPE TRANSCRIPTIONAL REGULATOR RUTR"/>
    <property type="match status" value="1"/>
</dbReference>
<evidence type="ECO:0000313" key="8">
    <source>
        <dbReference type="Proteomes" id="UP001336250"/>
    </source>
</evidence>
<reference evidence="7 8" key="1">
    <citation type="submission" date="2024-02" db="EMBL/GenBank/DDBJ databases">
        <title>Genome sequence of Aquincola sp. MAHUQ-54.</title>
        <authorList>
            <person name="Huq M.A."/>
        </authorList>
    </citation>
    <scope>NUCLEOTIDE SEQUENCE [LARGE SCALE GENOMIC DNA]</scope>
    <source>
        <strain evidence="7 8">MAHUQ-54</strain>
    </source>
</reference>
<dbReference type="InterPro" id="IPR041490">
    <property type="entry name" value="KstR2_TetR_C"/>
</dbReference>
<protein>
    <submittedName>
        <fullName evidence="7">TetR/AcrR family transcriptional regulator</fullName>
    </submittedName>
</protein>
<gene>
    <name evidence="7" type="ORF">V4F39_08050</name>
</gene>
<dbReference type="SUPFAM" id="SSF46689">
    <property type="entry name" value="Homeodomain-like"/>
    <property type="match status" value="1"/>
</dbReference>
<dbReference type="Pfam" id="PF17932">
    <property type="entry name" value="TetR_C_24"/>
    <property type="match status" value="1"/>
</dbReference>
<comment type="caution">
    <text evidence="7">The sequence shown here is derived from an EMBL/GenBank/DDBJ whole genome shotgun (WGS) entry which is preliminary data.</text>
</comment>
<keyword evidence="3 5" id="KW-0238">DNA-binding</keyword>
<keyword evidence="8" id="KW-1185">Reference proteome</keyword>
<evidence type="ECO:0000259" key="6">
    <source>
        <dbReference type="PROSITE" id="PS50977"/>
    </source>
</evidence>
<dbReference type="AlphaFoldDB" id="A0AAW9QDT1"/>
<dbReference type="InterPro" id="IPR050109">
    <property type="entry name" value="HTH-type_TetR-like_transc_reg"/>
</dbReference>
<dbReference type="Proteomes" id="UP001336250">
    <property type="component" value="Unassembled WGS sequence"/>
</dbReference>
<dbReference type="InterPro" id="IPR001647">
    <property type="entry name" value="HTH_TetR"/>
</dbReference>
<dbReference type="InterPro" id="IPR036271">
    <property type="entry name" value="Tet_transcr_reg_TetR-rel_C_sf"/>
</dbReference>
<dbReference type="RefSeq" id="WP_332288800.1">
    <property type="nucleotide sequence ID" value="NZ_JAZIBG010000020.1"/>
</dbReference>
<organism evidence="7 8">
    <name type="scientific">Aquincola agrisoli</name>
    <dbReference type="NCBI Taxonomy" id="3119538"/>
    <lineage>
        <taxon>Bacteria</taxon>
        <taxon>Pseudomonadati</taxon>
        <taxon>Pseudomonadota</taxon>
        <taxon>Betaproteobacteria</taxon>
        <taxon>Burkholderiales</taxon>
        <taxon>Sphaerotilaceae</taxon>
        <taxon>Aquincola</taxon>
    </lineage>
</organism>
<dbReference type="GO" id="GO:0000976">
    <property type="term" value="F:transcription cis-regulatory region binding"/>
    <property type="evidence" value="ECO:0007669"/>
    <property type="project" value="TreeGrafter"/>
</dbReference>
<sequence>MARTRAATYDDQREHILAQAAALFAHQGYPGTSMNQVAAACGVSKATLYHYMRDKAELLAQIAQSHVGRLEALVAEVAAQPLPAEERLRMLITRFVREYADAQHHHRVLTEDVKFLEPAAQRQVLDGQRRVVTAFARTLAEVRPALAEQQLAKPLTMLLFGMINWMFTWLKPGGALNHDMMAPLVSDLFLGGLHAVQAPAAATAAPFSPPIHPTETAR</sequence>
<dbReference type="InterPro" id="IPR009057">
    <property type="entry name" value="Homeodomain-like_sf"/>
</dbReference>
<evidence type="ECO:0000313" key="7">
    <source>
        <dbReference type="EMBL" id="MEF7613859.1"/>
    </source>
</evidence>
<dbReference type="SUPFAM" id="SSF48498">
    <property type="entry name" value="Tetracyclin repressor-like, C-terminal domain"/>
    <property type="match status" value="1"/>
</dbReference>
<dbReference type="Gene3D" id="1.10.10.60">
    <property type="entry name" value="Homeodomain-like"/>
    <property type="match status" value="1"/>
</dbReference>
<evidence type="ECO:0000256" key="2">
    <source>
        <dbReference type="ARBA" id="ARBA00023015"/>
    </source>
</evidence>
<evidence type="ECO:0000256" key="3">
    <source>
        <dbReference type="ARBA" id="ARBA00023125"/>
    </source>
</evidence>
<dbReference type="PROSITE" id="PS50977">
    <property type="entry name" value="HTH_TETR_2"/>
    <property type="match status" value="1"/>
</dbReference>
<name>A0AAW9QDT1_9BURK</name>